<dbReference type="Pfam" id="PF13531">
    <property type="entry name" value="SBP_bac_11"/>
    <property type="match status" value="1"/>
</dbReference>
<comment type="caution">
    <text evidence="5">The sequence shown here is derived from an EMBL/GenBank/DDBJ whole genome shotgun (WGS) entry which is preliminary data.</text>
</comment>
<feature type="binding site" evidence="4">
    <location>
        <position position="49"/>
    </location>
    <ligand>
        <name>molybdate</name>
        <dbReference type="ChEBI" id="CHEBI:36264"/>
    </ligand>
</feature>
<reference evidence="5 6" key="1">
    <citation type="submission" date="2019-12" db="EMBL/GenBank/DDBJ databases">
        <title>WGS of CPCC 203550 I12A-02606.</title>
        <authorList>
            <person name="Jiang Z."/>
        </authorList>
    </citation>
    <scope>NUCLEOTIDE SEQUENCE [LARGE SCALE GENOMIC DNA]</scope>
    <source>
        <strain evidence="5 6">I12A-02606</strain>
    </source>
</reference>
<dbReference type="PANTHER" id="PTHR30632:SF0">
    <property type="entry name" value="SULFATE-BINDING PROTEIN"/>
    <property type="match status" value="1"/>
</dbReference>
<dbReference type="RefSeq" id="WP_163478132.1">
    <property type="nucleotide sequence ID" value="NZ_JAAGWE010000034.1"/>
</dbReference>
<accession>A0A6P0GLG7</accession>
<feature type="binding site" evidence="4">
    <location>
        <position position="77"/>
    </location>
    <ligand>
        <name>molybdate</name>
        <dbReference type="ChEBI" id="CHEBI:36264"/>
    </ligand>
</feature>
<dbReference type="GO" id="GO:0030973">
    <property type="term" value="F:molybdate ion binding"/>
    <property type="evidence" value="ECO:0007669"/>
    <property type="project" value="TreeGrafter"/>
</dbReference>
<dbReference type="PROSITE" id="PS51257">
    <property type="entry name" value="PROKAR_LIPOPROTEIN"/>
    <property type="match status" value="1"/>
</dbReference>
<proteinExistence type="inferred from homology"/>
<evidence type="ECO:0000256" key="4">
    <source>
        <dbReference type="PIRSR" id="PIRSR004846-1"/>
    </source>
</evidence>
<dbReference type="SUPFAM" id="SSF53850">
    <property type="entry name" value="Periplasmic binding protein-like II"/>
    <property type="match status" value="1"/>
</dbReference>
<keyword evidence="4" id="KW-0500">Molybdenum</keyword>
<keyword evidence="3" id="KW-0732">Signal</keyword>
<dbReference type="Proteomes" id="UP000471126">
    <property type="component" value="Unassembled WGS sequence"/>
</dbReference>
<dbReference type="GO" id="GO:0046872">
    <property type="term" value="F:metal ion binding"/>
    <property type="evidence" value="ECO:0007669"/>
    <property type="project" value="UniProtKB-KW"/>
</dbReference>
<evidence type="ECO:0000313" key="5">
    <source>
        <dbReference type="EMBL" id="NEM08074.1"/>
    </source>
</evidence>
<organism evidence="5 6">
    <name type="scientific">Geodermatophilus normandii</name>
    <dbReference type="NCBI Taxonomy" id="1137989"/>
    <lineage>
        <taxon>Bacteria</taxon>
        <taxon>Bacillati</taxon>
        <taxon>Actinomycetota</taxon>
        <taxon>Actinomycetes</taxon>
        <taxon>Geodermatophilales</taxon>
        <taxon>Geodermatophilaceae</taxon>
        <taxon>Geodermatophilus</taxon>
    </lineage>
</organism>
<dbReference type="GO" id="GO:0015689">
    <property type="term" value="P:molybdate ion transport"/>
    <property type="evidence" value="ECO:0007669"/>
    <property type="project" value="InterPro"/>
</dbReference>
<keyword evidence="2 4" id="KW-0479">Metal-binding</keyword>
<evidence type="ECO:0000256" key="1">
    <source>
        <dbReference type="ARBA" id="ARBA00009175"/>
    </source>
</evidence>
<dbReference type="PANTHER" id="PTHR30632">
    <property type="entry name" value="MOLYBDATE-BINDING PERIPLASMIC PROTEIN"/>
    <property type="match status" value="1"/>
</dbReference>
<dbReference type="NCBIfam" id="TIGR01256">
    <property type="entry name" value="modA"/>
    <property type="match status" value="1"/>
</dbReference>
<sequence length="262" mass="25913">MRSGRAVAVLAVVALGAAGCGGGDDAAASTAGASGSGPSGTLTVFAAASLTDVFTDLGQQLEEDHDGLSVQFNFAGSSALATQLTQGAPADVFASANGTQMSVVTDADLADGDPTVFTGNVLQIAVPAGNPAGVTGLADFGRDELALAVCAPEVPCGAAGEDVFAAAGVTPRPDTQEEDVRAALTKVELGEVDAALVYATDVAAAGDRVEGISFPEAEDAVNDYPLCTLAAAPNPEAARAFVDLVLSDEGQQALEDAGFRAP</sequence>
<evidence type="ECO:0000313" key="6">
    <source>
        <dbReference type="Proteomes" id="UP000471126"/>
    </source>
</evidence>
<dbReference type="InterPro" id="IPR050682">
    <property type="entry name" value="ModA/WtpA"/>
</dbReference>
<dbReference type="CDD" id="cd13538">
    <property type="entry name" value="PBP2_ModA_like_1"/>
    <property type="match status" value="1"/>
</dbReference>
<name>A0A6P0GLG7_9ACTN</name>
<feature type="binding site" evidence="4">
    <location>
        <position position="198"/>
    </location>
    <ligand>
        <name>molybdate</name>
        <dbReference type="ChEBI" id="CHEBI:36264"/>
    </ligand>
</feature>
<dbReference type="InterPro" id="IPR005950">
    <property type="entry name" value="ModA"/>
</dbReference>
<feature type="binding site" evidence="4">
    <location>
        <position position="180"/>
    </location>
    <ligand>
        <name>molybdate</name>
        <dbReference type="ChEBI" id="CHEBI:36264"/>
    </ligand>
</feature>
<dbReference type="AlphaFoldDB" id="A0A6P0GLG7"/>
<evidence type="ECO:0000256" key="3">
    <source>
        <dbReference type="ARBA" id="ARBA00022729"/>
    </source>
</evidence>
<dbReference type="Gene3D" id="3.40.190.10">
    <property type="entry name" value="Periplasmic binding protein-like II"/>
    <property type="match status" value="2"/>
</dbReference>
<gene>
    <name evidence="5" type="primary">modA</name>
    <name evidence="5" type="ORF">GCU54_19040</name>
</gene>
<protein>
    <submittedName>
        <fullName evidence="5">Molybdate ABC transporter substrate-binding protein</fullName>
    </submittedName>
</protein>
<dbReference type="PIRSF" id="PIRSF004846">
    <property type="entry name" value="ModA"/>
    <property type="match status" value="1"/>
</dbReference>
<evidence type="ECO:0000256" key="2">
    <source>
        <dbReference type="ARBA" id="ARBA00022723"/>
    </source>
</evidence>
<comment type="similarity">
    <text evidence="1">Belongs to the bacterial solute-binding protein ModA family.</text>
</comment>
<dbReference type="EMBL" id="JAAGWE010000034">
    <property type="protein sequence ID" value="NEM08074.1"/>
    <property type="molecule type" value="Genomic_DNA"/>
</dbReference>